<reference evidence="1 2" key="1">
    <citation type="submission" date="2016-10" db="EMBL/GenBank/DDBJ databases">
        <authorList>
            <person name="de Groot N.N."/>
        </authorList>
    </citation>
    <scope>NUCLEOTIDE SEQUENCE [LARGE SCALE GENOMIC DNA]</scope>
    <source>
        <strain evidence="1 2">CGMCC 1.10228</strain>
    </source>
</reference>
<dbReference type="Proteomes" id="UP000198854">
    <property type="component" value="Unassembled WGS sequence"/>
</dbReference>
<gene>
    <name evidence="1" type="ORF">SAMN04488136_12136</name>
</gene>
<organism evidence="1 2">
    <name type="scientific">Vibrio xiamenensis</name>
    <dbReference type="NCBI Taxonomy" id="861298"/>
    <lineage>
        <taxon>Bacteria</taxon>
        <taxon>Pseudomonadati</taxon>
        <taxon>Pseudomonadota</taxon>
        <taxon>Gammaproteobacteria</taxon>
        <taxon>Vibrionales</taxon>
        <taxon>Vibrionaceae</taxon>
        <taxon>Vibrio</taxon>
    </lineage>
</organism>
<evidence type="ECO:0000313" key="2">
    <source>
        <dbReference type="Proteomes" id="UP000198854"/>
    </source>
</evidence>
<keyword evidence="2" id="KW-1185">Reference proteome</keyword>
<evidence type="ECO:0000313" key="1">
    <source>
        <dbReference type="EMBL" id="SDH60452.1"/>
    </source>
</evidence>
<protein>
    <submittedName>
        <fullName evidence="1">Uncharacterized protein</fullName>
    </submittedName>
</protein>
<sequence length="44" mass="5040">MAKQRMANELYIKMRGEHGNNTKVKICKLLVPNVSILPKLSEDK</sequence>
<dbReference type="STRING" id="861298.SAMN04488136_12136"/>
<dbReference type="EMBL" id="FNDD01000021">
    <property type="protein sequence ID" value="SDH60452.1"/>
    <property type="molecule type" value="Genomic_DNA"/>
</dbReference>
<accession>A0A1G8DS30</accession>
<proteinExistence type="predicted"/>
<name>A0A1G8DS30_9VIBR</name>
<dbReference type="AlphaFoldDB" id="A0A1G8DS30"/>